<evidence type="ECO:0000256" key="2">
    <source>
        <dbReference type="SAM" id="MobiDB-lite"/>
    </source>
</evidence>
<dbReference type="RefSeq" id="WP_264880556.1">
    <property type="nucleotide sequence ID" value="NZ_JAPDOB010000001.1"/>
</dbReference>
<evidence type="ECO:0000313" key="3">
    <source>
        <dbReference type="EMBL" id="MCW3796674.1"/>
    </source>
</evidence>
<dbReference type="EMBL" id="JAPDOB010000001">
    <property type="protein sequence ID" value="MCW3796674.1"/>
    <property type="molecule type" value="Genomic_DNA"/>
</dbReference>
<dbReference type="SUPFAM" id="SSF51197">
    <property type="entry name" value="Clavaminate synthase-like"/>
    <property type="match status" value="1"/>
</dbReference>
<dbReference type="PANTHER" id="PTHR20883:SF48">
    <property type="entry name" value="ECTOINE DIOXYGENASE"/>
    <property type="match status" value="1"/>
</dbReference>
<gene>
    <name evidence="3" type="ORF">OMW55_02465</name>
</gene>
<dbReference type="PANTHER" id="PTHR20883">
    <property type="entry name" value="PHYTANOYL-COA DIOXYGENASE DOMAIN CONTAINING 1"/>
    <property type="match status" value="1"/>
</dbReference>
<comment type="caution">
    <text evidence="3">The sequence shown here is derived from an EMBL/GenBank/DDBJ whole genome shotgun (WGS) entry which is preliminary data.</text>
</comment>
<feature type="region of interest" description="Disordered" evidence="2">
    <location>
        <begin position="352"/>
        <end position="372"/>
    </location>
</feature>
<sequence>MPVSNPLPGIPLVESPIFNLLVQSPDWTDEERRIATDLHERGFAVIDFPDPEIDQRIERVLRKFAPRFGIDLDDRQSIKNNGANRRVQDAWREDEDVRAIAANPELLRLLGRLYGRAAIPFQTLNFPVGTEQALHSDSNHFSSIPERFMCGVWLAMEDVHPDAGPLTYAPGSHKWPVLSNLMIGRRAQGSRAQSAQTPFENAWTAMLTAAGTEQEVFCARKGQALIWAANLLHGGSRQHDGTRTRWSQVTHYYFDDCVYYTPGHSDEPTGFLDLREITNVATGELQRNRFLNEDFAEARRQALLDQDRRRRWPWQRSKRSDHGRDQDLGALPEDFDPAAYYQLNPDVAASGMDAASHYRRHGHREGRAYRQG</sequence>
<name>A0ABT3JC85_9SPHN</name>
<comment type="cofactor">
    <cofactor evidence="1">
        <name>Fe(2+)</name>
        <dbReference type="ChEBI" id="CHEBI:29033"/>
    </cofactor>
</comment>
<proteinExistence type="predicted"/>
<dbReference type="InterPro" id="IPR008775">
    <property type="entry name" value="Phytyl_CoA_dOase-like"/>
</dbReference>
<reference evidence="3 4" key="1">
    <citation type="submission" date="2022-10" db="EMBL/GenBank/DDBJ databases">
        <title>Sphingomonas sp.</title>
        <authorList>
            <person name="Jin C."/>
        </authorList>
    </citation>
    <scope>NUCLEOTIDE SEQUENCE [LARGE SCALE GENOMIC DNA]</scope>
    <source>
        <strain evidence="3 4">BN140010</strain>
    </source>
</reference>
<dbReference type="Proteomes" id="UP001526246">
    <property type="component" value="Unassembled WGS sequence"/>
</dbReference>
<keyword evidence="3" id="KW-0223">Dioxygenase</keyword>
<protein>
    <submittedName>
        <fullName evidence="3">Phytanoyl-CoA dioxygenase family protein</fullName>
    </submittedName>
</protein>
<organism evidence="3 4">
    <name type="scientific">Sphingomonas arvum</name>
    <dbReference type="NCBI Taxonomy" id="2992113"/>
    <lineage>
        <taxon>Bacteria</taxon>
        <taxon>Pseudomonadati</taxon>
        <taxon>Pseudomonadota</taxon>
        <taxon>Alphaproteobacteria</taxon>
        <taxon>Sphingomonadales</taxon>
        <taxon>Sphingomonadaceae</taxon>
        <taxon>Sphingomonas</taxon>
    </lineage>
</organism>
<keyword evidence="3" id="KW-0560">Oxidoreductase</keyword>
<dbReference type="Gene3D" id="2.60.120.620">
    <property type="entry name" value="q2cbj1_9rhob like domain"/>
    <property type="match status" value="1"/>
</dbReference>
<accession>A0ABT3JC85</accession>
<evidence type="ECO:0000313" key="4">
    <source>
        <dbReference type="Proteomes" id="UP001526246"/>
    </source>
</evidence>
<keyword evidence="4" id="KW-1185">Reference proteome</keyword>
<dbReference type="Pfam" id="PF05721">
    <property type="entry name" value="PhyH"/>
    <property type="match status" value="1"/>
</dbReference>
<dbReference type="GO" id="GO:0051213">
    <property type="term" value="F:dioxygenase activity"/>
    <property type="evidence" value="ECO:0007669"/>
    <property type="project" value="UniProtKB-KW"/>
</dbReference>
<evidence type="ECO:0000256" key="1">
    <source>
        <dbReference type="ARBA" id="ARBA00001954"/>
    </source>
</evidence>